<protein>
    <recommendedName>
        <fullName evidence="4">Nephrocystin 3-like N-terminal domain-containing protein</fullName>
    </recommendedName>
</protein>
<feature type="region of interest" description="Disordered" evidence="3">
    <location>
        <begin position="882"/>
        <end position="908"/>
    </location>
</feature>
<dbReference type="Gene3D" id="1.25.40.20">
    <property type="entry name" value="Ankyrin repeat-containing domain"/>
    <property type="match status" value="2"/>
</dbReference>
<dbReference type="InterPro" id="IPR002110">
    <property type="entry name" value="Ankyrin_rpt"/>
</dbReference>
<evidence type="ECO:0000256" key="1">
    <source>
        <dbReference type="ARBA" id="ARBA00022737"/>
    </source>
</evidence>
<dbReference type="PANTHER" id="PTHR10039">
    <property type="entry name" value="AMELOGENIN"/>
    <property type="match status" value="1"/>
</dbReference>
<dbReference type="SUPFAM" id="SSF52540">
    <property type="entry name" value="P-loop containing nucleoside triphosphate hydrolases"/>
    <property type="match status" value="1"/>
</dbReference>
<keyword evidence="6" id="KW-1185">Reference proteome</keyword>
<evidence type="ECO:0000259" key="4">
    <source>
        <dbReference type="Pfam" id="PF24883"/>
    </source>
</evidence>
<feature type="repeat" description="ANK" evidence="2">
    <location>
        <begin position="742"/>
        <end position="774"/>
    </location>
</feature>
<dbReference type="InterPro" id="IPR056884">
    <property type="entry name" value="NPHP3-like_N"/>
</dbReference>
<organism evidence="5 6">
    <name type="scientific">Lithohypha guttulata</name>
    <dbReference type="NCBI Taxonomy" id="1690604"/>
    <lineage>
        <taxon>Eukaryota</taxon>
        <taxon>Fungi</taxon>
        <taxon>Dikarya</taxon>
        <taxon>Ascomycota</taxon>
        <taxon>Pezizomycotina</taxon>
        <taxon>Eurotiomycetes</taxon>
        <taxon>Chaetothyriomycetidae</taxon>
        <taxon>Chaetothyriales</taxon>
        <taxon>Trichomeriaceae</taxon>
        <taxon>Lithohypha</taxon>
    </lineage>
</organism>
<feature type="domain" description="Nephrocystin 3-like N-terminal" evidence="4">
    <location>
        <begin position="143"/>
        <end position="320"/>
    </location>
</feature>
<dbReference type="InterPro" id="IPR036770">
    <property type="entry name" value="Ankyrin_rpt-contain_sf"/>
</dbReference>
<dbReference type="PROSITE" id="PS50088">
    <property type="entry name" value="ANK_REPEAT"/>
    <property type="match status" value="2"/>
</dbReference>
<evidence type="ECO:0000256" key="3">
    <source>
        <dbReference type="SAM" id="MobiDB-lite"/>
    </source>
</evidence>
<keyword evidence="1" id="KW-0677">Repeat</keyword>
<feature type="repeat" description="ANK" evidence="2">
    <location>
        <begin position="675"/>
        <end position="700"/>
    </location>
</feature>
<dbReference type="SMART" id="SM00248">
    <property type="entry name" value="ANK"/>
    <property type="match status" value="3"/>
</dbReference>
<comment type="caution">
    <text evidence="5">The sequence shown here is derived from an EMBL/GenBank/DDBJ whole genome shotgun (WGS) entry which is preliminary data.</text>
</comment>
<dbReference type="PROSITE" id="PS50297">
    <property type="entry name" value="ANK_REP_REGION"/>
    <property type="match status" value="2"/>
</dbReference>
<gene>
    <name evidence="5" type="ORF">LTR24_004355</name>
</gene>
<keyword evidence="2" id="KW-0040">ANK repeat</keyword>
<proteinExistence type="predicted"/>
<evidence type="ECO:0000313" key="6">
    <source>
        <dbReference type="Proteomes" id="UP001345013"/>
    </source>
</evidence>
<feature type="compositionally biased region" description="Polar residues" evidence="3">
    <location>
        <begin position="45"/>
        <end position="63"/>
    </location>
</feature>
<dbReference type="Pfam" id="PF24883">
    <property type="entry name" value="NPHP3_N"/>
    <property type="match status" value="1"/>
</dbReference>
<dbReference type="PANTHER" id="PTHR10039:SF5">
    <property type="entry name" value="NACHT DOMAIN-CONTAINING PROTEIN"/>
    <property type="match status" value="1"/>
</dbReference>
<dbReference type="Pfam" id="PF12796">
    <property type="entry name" value="Ank_2"/>
    <property type="match status" value="2"/>
</dbReference>
<evidence type="ECO:0000313" key="5">
    <source>
        <dbReference type="EMBL" id="KAK5093367.1"/>
    </source>
</evidence>
<accession>A0ABR0KC83</accession>
<reference evidence="5 6" key="1">
    <citation type="submission" date="2023-08" db="EMBL/GenBank/DDBJ databases">
        <title>Black Yeasts Isolated from many extreme environments.</title>
        <authorList>
            <person name="Coleine C."/>
            <person name="Stajich J.E."/>
            <person name="Selbmann L."/>
        </authorList>
    </citation>
    <scope>NUCLEOTIDE SEQUENCE [LARGE SCALE GENOMIC DNA]</scope>
    <source>
        <strain evidence="5 6">CCFEE 5885</strain>
    </source>
</reference>
<evidence type="ECO:0000256" key="2">
    <source>
        <dbReference type="PROSITE-ProRule" id="PRU00023"/>
    </source>
</evidence>
<feature type="region of interest" description="Disordered" evidence="3">
    <location>
        <begin position="15"/>
        <end position="77"/>
    </location>
</feature>
<dbReference type="InterPro" id="IPR027417">
    <property type="entry name" value="P-loop_NTPase"/>
</dbReference>
<dbReference type="EMBL" id="JAVRRG010000044">
    <property type="protein sequence ID" value="KAK5093367.1"/>
    <property type="molecule type" value="Genomic_DNA"/>
</dbReference>
<dbReference type="Gene3D" id="3.40.50.300">
    <property type="entry name" value="P-loop containing nucleotide triphosphate hydrolases"/>
    <property type="match status" value="1"/>
</dbReference>
<dbReference type="SUPFAM" id="SSF48403">
    <property type="entry name" value="Ankyrin repeat"/>
    <property type="match status" value="1"/>
</dbReference>
<sequence>MQNIIARARKWLQSRGDKSKAVAARPRQPTDFGAAHFGDDDLSLITPQTLGSRAHQSNRSSSKVVPKQADGVQPNCQSANTHGRQYGPVTIGGLAQVQQGDVVTVNNFFTSGPHQDRYKVLLESLVFARMGARVRNVTAALPDTCTWLFSHEKFTEWLDRDRVPHHNGFLWVKGKPGSGKSTIMKAALSWAERKLLFESHINYFFNARSTGQLEKSSLGLYRSLVFQLLCAQRKLRPLFLASFSPKEMNGEVEPWSEHELQNFLVQPVQARWLDAPVNIFIDALDEGDEDDVRQMIGYFEDLARLAASSRVPLRICLSSRHYPHISIEKGVSIIVEDQQAHTEDIELYVLRKLRGQKNVEMDELRQEVLQKAAGVFLWVVLVVPLLNRVYDRGQGLKQMLGKLKTIPKDLHQLFSDILKRSDEGLYECIMLFRWVLYSSRPLQPDELYAVLHHTSGAVDRYSITIAGTNSSNENEFINRYLLNCSRGLVELTKSQPPIVQFIHETVRDYLLENTAVLLTSHRRRSASDTGEADFEARASNAAIAKSCMDYLLDTAEVLPLIFPWLSMSYPDRSAIEIMKKKALWRYPLLNYAGHYWHEHLRTSESLSSQKLGHLAVKLLTRNLDNWGLFCDPIQRSCFGHKNLSPPLYYAALLGVPSIISHLLISKADVNPTSNTSETPLAAASNFGHEQVVQMLLDAGAVDCTGSVLDGRALCQASSRGNAGVVKLLLNGVDYDFTRQGTLASDALEYAARYGRTEVVRQLIEAGAHVSPTDALQAAASNDHDRILLMLLEAGIDQGPLTRTTVWTGAYNVTERVVAENFLCAALVRCYADVVKALRKGASTETWNTMVEDGMRKALSDQNEDMVKKLLTLANDCEALASHDETTASSKPHRSLGQAVSNLFKPDDN</sequence>
<name>A0ABR0KC83_9EURO</name>
<dbReference type="Proteomes" id="UP001345013">
    <property type="component" value="Unassembled WGS sequence"/>
</dbReference>